<evidence type="ECO:0000313" key="3">
    <source>
        <dbReference type="Proteomes" id="UP001642483"/>
    </source>
</evidence>
<keyword evidence="3" id="KW-1185">Reference proteome</keyword>
<sequence length="126" mass="14378">MHLNDLRAFLFLLMISCFCHINGKGEEQPELSDDAVVEIEEDSPKKPSTGRSQLKTSQYTFDDVIKKVKKMRRYNQMNFIPGGVFTMGTDDIITKDGEAPARKYSITLLSTWLRFIVVIECLPMAL</sequence>
<reference evidence="2 3" key="1">
    <citation type="submission" date="2024-02" db="EMBL/GenBank/DDBJ databases">
        <authorList>
            <person name="Daric V."/>
            <person name="Darras S."/>
        </authorList>
    </citation>
    <scope>NUCLEOTIDE SEQUENCE [LARGE SCALE GENOMIC DNA]</scope>
</reference>
<evidence type="ECO:0000313" key="2">
    <source>
        <dbReference type="EMBL" id="CAK8686853.1"/>
    </source>
</evidence>
<evidence type="ECO:0000256" key="1">
    <source>
        <dbReference type="SAM" id="SignalP"/>
    </source>
</evidence>
<comment type="caution">
    <text evidence="2">The sequence shown here is derived from an EMBL/GenBank/DDBJ whole genome shotgun (WGS) entry which is preliminary data.</text>
</comment>
<protein>
    <submittedName>
        <fullName evidence="2">Uncharacterized protein</fullName>
    </submittedName>
</protein>
<name>A0ABP0G7L6_CLALP</name>
<organism evidence="2 3">
    <name type="scientific">Clavelina lepadiformis</name>
    <name type="common">Light-bulb sea squirt</name>
    <name type="synonym">Ascidia lepadiformis</name>
    <dbReference type="NCBI Taxonomy" id="159417"/>
    <lineage>
        <taxon>Eukaryota</taxon>
        <taxon>Metazoa</taxon>
        <taxon>Chordata</taxon>
        <taxon>Tunicata</taxon>
        <taxon>Ascidiacea</taxon>
        <taxon>Aplousobranchia</taxon>
        <taxon>Clavelinidae</taxon>
        <taxon>Clavelina</taxon>
    </lineage>
</organism>
<feature type="chain" id="PRO_5045705936" evidence="1">
    <location>
        <begin position="24"/>
        <end position="126"/>
    </location>
</feature>
<dbReference type="EMBL" id="CAWYQH010000103">
    <property type="protein sequence ID" value="CAK8686853.1"/>
    <property type="molecule type" value="Genomic_DNA"/>
</dbReference>
<proteinExistence type="predicted"/>
<feature type="signal peptide" evidence="1">
    <location>
        <begin position="1"/>
        <end position="23"/>
    </location>
</feature>
<gene>
    <name evidence="2" type="ORF">CVLEPA_LOCUS18885</name>
</gene>
<dbReference type="Proteomes" id="UP001642483">
    <property type="component" value="Unassembled WGS sequence"/>
</dbReference>
<keyword evidence="1" id="KW-0732">Signal</keyword>
<accession>A0ABP0G7L6</accession>